<dbReference type="KEGG" id="svp:Pan189_37840"/>
<evidence type="ECO:0000256" key="3">
    <source>
        <dbReference type="SAM" id="Phobius"/>
    </source>
</evidence>
<keyword evidence="5" id="KW-1185">Reference proteome</keyword>
<feature type="coiled-coil region" evidence="1">
    <location>
        <begin position="105"/>
        <end position="132"/>
    </location>
</feature>
<keyword evidence="3" id="KW-0812">Transmembrane</keyword>
<proteinExistence type="predicted"/>
<evidence type="ECO:0000256" key="1">
    <source>
        <dbReference type="SAM" id="Coils"/>
    </source>
</evidence>
<gene>
    <name evidence="4" type="ORF">Pan189_37840</name>
</gene>
<dbReference type="EMBL" id="CP036268">
    <property type="protein sequence ID" value="QDT39377.1"/>
    <property type="molecule type" value="Genomic_DNA"/>
</dbReference>
<dbReference type="Proteomes" id="UP000317318">
    <property type="component" value="Chromosome"/>
</dbReference>
<keyword evidence="3" id="KW-0472">Membrane</keyword>
<keyword evidence="3" id="KW-1133">Transmembrane helix</keyword>
<evidence type="ECO:0000313" key="4">
    <source>
        <dbReference type="EMBL" id="QDT39377.1"/>
    </source>
</evidence>
<feature type="compositionally biased region" description="Basic and acidic residues" evidence="2">
    <location>
        <begin position="487"/>
        <end position="496"/>
    </location>
</feature>
<feature type="coiled-coil region" evidence="1">
    <location>
        <begin position="176"/>
        <end position="228"/>
    </location>
</feature>
<feature type="transmembrane region" description="Helical" evidence="3">
    <location>
        <begin position="12"/>
        <end position="32"/>
    </location>
</feature>
<dbReference type="AlphaFoldDB" id="A0A517R652"/>
<keyword evidence="1" id="KW-0175">Coiled coil</keyword>
<evidence type="ECO:0000313" key="5">
    <source>
        <dbReference type="Proteomes" id="UP000317318"/>
    </source>
</evidence>
<feature type="compositionally biased region" description="Polar residues" evidence="2">
    <location>
        <begin position="497"/>
        <end position="510"/>
    </location>
</feature>
<dbReference type="OrthoDB" id="230112at2"/>
<feature type="region of interest" description="Disordered" evidence="2">
    <location>
        <begin position="460"/>
        <end position="510"/>
    </location>
</feature>
<dbReference type="RefSeq" id="WP_145365515.1">
    <property type="nucleotide sequence ID" value="NZ_CP036268.1"/>
</dbReference>
<protein>
    <submittedName>
        <fullName evidence="4">Uncharacterized protein</fullName>
    </submittedName>
</protein>
<name>A0A517R652_9PLAN</name>
<evidence type="ECO:0000256" key="2">
    <source>
        <dbReference type="SAM" id="MobiDB-lite"/>
    </source>
</evidence>
<sequence length="510" mass="56989">MAASGKTTAVHFSLIFFVMLSIILGVVAYLNFKDLAEQQALVKSTDDRLQVAEAALKGRITEVDALKTVIGYPDLPEVGATDPAQGTVIREAQNAIANYGTDPASQQLVDALQKVRAEYDKKIEELGQARASLADASARVASLRSDFDARRTSIDSERARANDELVKVESTTNELLKTKDSQIEDLRKQLNDAQFELNQTRAQLTAQLRDLNEDMVKLRDINDGLRDKLAAIQNFSFAKPDGKIVRVDQVSRLVWIDLGEADNLRRRINFSVYKKDAVEIARDREDIIGSIEVVRLISPHLAEARILKEDLARPMAPGDSIYTPVWSPGQTEKFAFVGLIDMDNDGNHTKEDRERLHELLWAAGAKISSETLEDGERVGESELDITTRFLVVGHTPDPVTDARPSEQPVVQKLMTHRREMLNEARLNGIRVVSLNQFKDYIGYVPKRRLWAPGMQETWTLKSGSRNDPSGDQTDPSSTGRVSGLFYEDERRERDLRPNSSSGQASSLFNK</sequence>
<reference evidence="4 5" key="1">
    <citation type="submission" date="2019-02" db="EMBL/GenBank/DDBJ databases">
        <title>Deep-cultivation of Planctomycetes and their phenomic and genomic characterization uncovers novel biology.</title>
        <authorList>
            <person name="Wiegand S."/>
            <person name="Jogler M."/>
            <person name="Boedeker C."/>
            <person name="Pinto D."/>
            <person name="Vollmers J."/>
            <person name="Rivas-Marin E."/>
            <person name="Kohn T."/>
            <person name="Peeters S.H."/>
            <person name="Heuer A."/>
            <person name="Rast P."/>
            <person name="Oberbeckmann S."/>
            <person name="Bunk B."/>
            <person name="Jeske O."/>
            <person name="Meyerdierks A."/>
            <person name="Storesund J.E."/>
            <person name="Kallscheuer N."/>
            <person name="Luecker S."/>
            <person name="Lage O.M."/>
            <person name="Pohl T."/>
            <person name="Merkel B.J."/>
            <person name="Hornburger P."/>
            <person name="Mueller R.-W."/>
            <person name="Bruemmer F."/>
            <person name="Labrenz M."/>
            <person name="Spormann A.M."/>
            <person name="Op den Camp H."/>
            <person name="Overmann J."/>
            <person name="Amann R."/>
            <person name="Jetten M.S.M."/>
            <person name="Mascher T."/>
            <person name="Medema M.H."/>
            <person name="Devos D.P."/>
            <person name="Kaster A.-K."/>
            <person name="Ovreas L."/>
            <person name="Rohde M."/>
            <person name="Galperin M.Y."/>
            <person name="Jogler C."/>
        </authorList>
    </citation>
    <scope>NUCLEOTIDE SEQUENCE [LARGE SCALE GENOMIC DNA]</scope>
    <source>
        <strain evidence="4 5">Pan189</strain>
    </source>
</reference>
<feature type="compositionally biased region" description="Polar residues" evidence="2">
    <location>
        <begin position="460"/>
        <end position="480"/>
    </location>
</feature>
<accession>A0A517R652</accession>
<organism evidence="4 5">
    <name type="scientific">Stratiformator vulcanicus</name>
    <dbReference type="NCBI Taxonomy" id="2527980"/>
    <lineage>
        <taxon>Bacteria</taxon>
        <taxon>Pseudomonadati</taxon>
        <taxon>Planctomycetota</taxon>
        <taxon>Planctomycetia</taxon>
        <taxon>Planctomycetales</taxon>
        <taxon>Planctomycetaceae</taxon>
        <taxon>Stratiformator</taxon>
    </lineage>
</organism>